<dbReference type="RefSeq" id="XP_001581019.1">
    <property type="nucleotide sequence ID" value="XM_001580969.1"/>
</dbReference>
<dbReference type="InParanoid" id="A2DHI5"/>
<dbReference type="GO" id="GO:0003830">
    <property type="term" value="F:beta-1,4-mannosylglycoprotein 4-beta-N-acetylglucosaminyltransferase activity"/>
    <property type="evidence" value="ECO:0007669"/>
    <property type="project" value="InterPro"/>
</dbReference>
<name>A2DHI5_TRIV3</name>
<keyword evidence="3" id="KW-1185">Reference proteome</keyword>
<sequence>MYKIRTKVSPFITLICYIVFFILTGIPSLKVKGKGHIVDPTKRKVFDCVIYNSESYMLYNRLWRLDPYVDHFIVVYSGITHSGLPNNITFAPFEKEIKSYSSKAHFFQIDIQCAKARDKNWCRENNQRKYLFRFLKKFNPQVGDLIIVSDIDEIPTRKGMQWILDHPPYDFYNYKCYMTNHGYTHRYPELWGMPYVEYYTHSFSEGLMQYHRNLVQFHTLQPLGTHCSSCFPDLETYIKKYNSFAHQEFHKYPFMNTSYLFWSHYCKKSMPWATQLISLNLSELEDLVPPHPLMDFLTNPKFTLDITKTIYKKSDLPKLCTPEYDWWIVPHEQINPRYKL</sequence>
<dbReference type="GO" id="GO:0016757">
    <property type="term" value="F:glycosyltransferase activity"/>
    <property type="evidence" value="ECO:0000318"/>
    <property type="project" value="GO_Central"/>
</dbReference>
<evidence type="ECO:0000256" key="1">
    <source>
        <dbReference type="SAM" id="Phobius"/>
    </source>
</evidence>
<keyword evidence="1" id="KW-0472">Membrane</keyword>
<keyword evidence="1" id="KW-0812">Transmembrane</keyword>
<evidence type="ECO:0000313" key="3">
    <source>
        <dbReference type="Proteomes" id="UP000001542"/>
    </source>
</evidence>
<dbReference type="InterPro" id="IPR006813">
    <property type="entry name" value="Glyco_trans_17"/>
</dbReference>
<evidence type="ECO:0000313" key="2">
    <source>
        <dbReference type="EMBL" id="EAY20033.1"/>
    </source>
</evidence>
<dbReference type="Proteomes" id="UP000001542">
    <property type="component" value="Unassembled WGS sequence"/>
</dbReference>
<evidence type="ECO:0008006" key="4">
    <source>
        <dbReference type="Google" id="ProtNLM"/>
    </source>
</evidence>
<dbReference type="OrthoDB" id="6474464at2759"/>
<dbReference type="VEuPathDB" id="TrichDB:TVAGG3_0302120"/>
<reference evidence="2" key="2">
    <citation type="journal article" date="2007" name="Science">
        <title>Draft genome sequence of the sexually transmitted pathogen Trichomonas vaginalis.</title>
        <authorList>
            <person name="Carlton J.M."/>
            <person name="Hirt R.P."/>
            <person name="Silva J.C."/>
            <person name="Delcher A.L."/>
            <person name="Schatz M."/>
            <person name="Zhao Q."/>
            <person name="Wortman J.R."/>
            <person name="Bidwell S.L."/>
            <person name="Alsmark U.C.M."/>
            <person name="Besteiro S."/>
            <person name="Sicheritz-Ponten T."/>
            <person name="Noel C.J."/>
            <person name="Dacks J.B."/>
            <person name="Foster P.G."/>
            <person name="Simillion C."/>
            <person name="Van de Peer Y."/>
            <person name="Miranda-Saavedra D."/>
            <person name="Barton G.J."/>
            <person name="Westrop G.D."/>
            <person name="Mueller S."/>
            <person name="Dessi D."/>
            <person name="Fiori P.L."/>
            <person name="Ren Q."/>
            <person name="Paulsen I."/>
            <person name="Zhang H."/>
            <person name="Bastida-Corcuera F.D."/>
            <person name="Simoes-Barbosa A."/>
            <person name="Brown M.T."/>
            <person name="Hayes R.D."/>
            <person name="Mukherjee M."/>
            <person name="Okumura C.Y."/>
            <person name="Schneider R."/>
            <person name="Smith A.J."/>
            <person name="Vanacova S."/>
            <person name="Villalvazo M."/>
            <person name="Haas B.J."/>
            <person name="Pertea M."/>
            <person name="Feldblyum T.V."/>
            <person name="Utterback T.R."/>
            <person name="Shu C.L."/>
            <person name="Osoegawa K."/>
            <person name="de Jong P.J."/>
            <person name="Hrdy I."/>
            <person name="Horvathova L."/>
            <person name="Zubacova Z."/>
            <person name="Dolezal P."/>
            <person name="Malik S.B."/>
            <person name="Logsdon J.M. Jr."/>
            <person name="Henze K."/>
            <person name="Gupta A."/>
            <person name="Wang C.C."/>
            <person name="Dunne R.L."/>
            <person name="Upcroft J.A."/>
            <person name="Upcroft P."/>
            <person name="White O."/>
            <person name="Salzberg S.L."/>
            <person name="Tang P."/>
            <person name="Chiu C.-H."/>
            <person name="Lee Y.-S."/>
            <person name="Embley T.M."/>
            <person name="Coombs G.H."/>
            <person name="Mottram J.C."/>
            <person name="Tachezy J."/>
            <person name="Fraser-Liggett C.M."/>
            <person name="Johnson P.J."/>
        </authorList>
    </citation>
    <scope>NUCLEOTIDE SEQUENCE [LARGE SCALE GENOMIC DNA]</scope>
    <source>
        <strain evidence="2">G3</strain>
    </source>
</reference>
<dbReference type="KEGG" id="tva:5465580"/>
<dbReference type="PANTHER" id="PTHR12224:SF0">
    <property type="entry name" value="BETA-1,4-MANNOSYL-GLYCOPROTEIN 4-BETA-N-ACETYLGLUCOSAMINYLTRANSFERASE"/>
    <property type="match status" value="1"/>
</dbReference>
<dbReference type="GO" id="GO:0006044">
    <property type="term" value="P:N-acetylglucosamine metabolic process"/>
    <property type="evidence" value="ECO:0000318"/>
    <property type="project" value="GO_Central"/>
</dbReference>
<protein>
    <recommendedName>
        <fullName evidence="4">Glycosyltransferase family 17 protein</fullName>
    </recommendedName>
</protein>
<feature type="transmembrane region" description="Helical" evidence="1">
    <location>
        <begin position="12"/>
        <end position="29"/>
    </location>
</feature>
<dbReference type="Pfam" id="PF04724">
    <property type="entry name" value="Glyco_transf_17"/>
    <property type="match status" value="1"/>
</dbReference>
<keyword evidence="1" id="KW-1133">Transmembrane helix</keyword>
<accession>A2DHI5</accession>
<dbReference type="PANTHER" id="PTHR12224">
    <property type="entry name" value="BETA-1,4-MANNOSYL-GLYCOPROTEIN BETA-1,4-N-ACETYLGLUCOSAMINYL-TRANSFERASE"/>
    <property type="match status" value="1"/>
</dbReference>
<dbReference type="GO" id="GO:0016020">
    <property type="term" value="C:membrane"/>
    <property type="evidence" value="ECO:0007669"/>
    <property type="project" value="InterPro"/>
</dbReference>
<reference evidence="2" key="1">
    <citation type="submission" date="2006-10" db="EMBL/GenBank/DDBJ databases">
        <authorList>
            <person name="Amadeo P."/>
            <person name="Zhao Q."/>
            <person name="Wortman J."/>
            <person name="Fraser-Liggett C."/>
            <person name="Carlton J."/>
        </authorList>
    </citation>
    <scope>NUCLEOTIDE SEQUENCE</scope>
    <source>
        <strain evidence="2">G3</strain>
    </source>
</reference>
<proteinExistence type="predicted"/>
<gene>
    <name evidence="2" type="ORF">TVAG_365410</name>
</gene>
<dbReference type="AlphaFoldDB" id="A2DHI5"/>
<dbReference type="VEuPathDB" id="TrichDB:TVAG_365410"/>
<organism evidence="2 3">
    <name type="scientific">Trichomonas vaginalis (strain ATCC PRA-98 / G3)</name>
    <dbReference type="NCBI Taxonomy" id="412133"/>
    <lineage>
        <taxon>Eukaryota</taxon>
        <taxon>Metamonada</taxon>
        <taxon>Parabasalia</taxon>
        <taxon>Trichomonadida</taxon>
        <taxon>Trichomonadidae</taxon>
        <taxon>Trichomonas</taxon>
    </lineage>
</organism>
<dbReference type="EMBL" id="DS113201">
    <property type="protein sequence ID" value="EAY20033.1"/>
    <property type="molecule type" value="Genomic_DNA"/>
</dbReference>